<feature type="transmembrane region" description="Helical" evidence="1">
    <location>
        <begin position="28"/>
        <end position="52"/>
    </location>
</feature>
<dbReference type="InterPro" id="IPR000326">
    <property type="entry name" value="PAP2/HPO"/>
</dbReference>
<keyword evidence="4" id="KW-1185">Reference proteome</keyword>
<protein>
    <submittedName>
        <fullName evidence="3">Phosphatase PAP2 family protein</fullName>
    </submittedName>
</protein>
<accession>A0ABV9K7V8</accession>
<dbReference type="Gene3D" id="1.20.144.10">
    <property type="entry name" value="Phosphatidic acid phosphatase type 2/haloperoxidase"/>
    <property type="match status" value="2"/>
</dbReference>
<keyword evidence="1" id="KW-0812">Transmembrane</keyword>
<evidence type="ECO:0000313" key="4">
    <source>
        <dbReference type="Proteomes" id="UP001596020"/>
    </source>
</evidence>
<evidence type="ECO:0000313" key="3">
    <source>
        <dbReference type="EMBL" id="MFC4666092.1"/>
    </source>
</evidence>
<feature type="transmembrane region" description="Helical" evidence="1">
    <location>
        <begin position="139"/>
        <end position="157"/>
    </location>
</feature>
<evidence type="ECO:0000259" key="2">
    <source>
        <dbReference type="SMART" id="SM00014"/>
    </source>
</evidence>
<name>A0ABV9K7V8_9PORP</name>
<proteinExistence type="predicted"/>
<sequence length="235" mass="26823">MHILDMLVSWEKQVFLLLNSHHSAYGDALIYLFSAPQTWFGVWLAFILLLFYKKPAREAVLVIIAMGLTILICDQLTSHIIKPLCMRPRPTHYPGVEDIVKTVYNYRGYPYGFVSSHAANFFGLATFTALLFKNRWYSIYIFLIATAVCYTRIYMGVHFITDIVPGAIIGILIGWLIYLCYKEVRIRWLTGSSVITAQKLFGKILNAWMLVLTGFIVFCATAAIVMKRVVQMVTS</sequence>
<dbReference type="SUPFAM" id="SSF48317">
    <property type="entry name" value="Acid phosphatase/Vanadium-dependent haloperoxidase"/>
    <property type="match status" value="1"/>
</dbReference>
<feature type="domain" description="Phosphatidic acid phosphatase type 2/haloperoxidase" evidence="2">
    <location>
        <begin position="62"/>
        <end position="178"/>
    </location>
</feature>
<reference evidence="4" key="1">
    <citation type="journal article" date="2019" name="Int. J. Syst. Evol. Microbiol.">
        <title>The Global Catalogue of Microorganisms (GCM) 10K type strain sequencing project: providing services to taxonomists for standard genome sequencing and annotation.</title>
        <authorList>
            <consortium name="The Broad Institute Genomics Platform"/>
            <consortium name="The Broad Institute Genome Sequencing Center for Infectious Disease"/>
            <person name="Wu L."/>
            <person name="Ma J."/>
        </authorList>
    </citation>
    <scope>NUCLEOTIDE SEQUENCE [LARGE SCALE GENOMIC DNA]</scope>
    <source>
        <strain evidence="4">CGMCC 4.7357</strain>
    </source>
</reference>
<feature type="transmembrane region" description="Helical" evidence="1">
    <location>
        <begin position="111"/>
        <end position="132"/>
    </location>
</feature>
<dbReference type="Pfam" id="PF01569">
    <property type="entry name" value="PAP2"/>
    <property type="match status" value="1"/>
</dbReference>
<dbReference type="PANTHER" id="PTHR14969:SF13">
    <property type="entry name" value="AT30094P"/>
    <property type="match status" value="1"/>
</dbReference>
<dbReference type="EMBL" id="JBHSGO010000172">
    <property type="protein sequence ID" value="MFC4666092.1"/>
    <property type="molecule type" value="Genomic_DNA"/>
</dbReference>
<dbReference type="InterPro" id="IPR036938">
    <property type="entry name" value="PAP2/HPO_sf"/>
</dbReference>
<dbReference type="SMART" id="SM00014">
    <property type="entry name" value="acidPPc"/>
    <property type="match status" value="1"/>
</dbReference>
<dbReference type="PANTHER" id="PTHR14969">
    <property type="entry name" value="SPHINGOSINE-1-PHOSPHATE PHOSPHOHYDROLASE"/>
    <property type="match status" value="1"/>
</dbReference>
<dbReference type="RefSeq" id="WP_380078822.1">
    <property type="nucleotide sequence ID" value="NZ_JBHSGO010000172.1"/>
</dbReference>
<dbReference type="Proteomes" id="UP001596020">
    <property type="component" value="Unassembled WGS sequence"/>
</dbReference>
<evidence type="ECO:0000256" key="1">
    <source>
        <dbReference type="SAM" id="Phobius"/>
    </source>
</evidence>
<feature type="transmembrane region" description="Helical" evidence="1">
    <location>
        <begin position="59"/>
        <end position="81"/>
    </location>
</feature>
<feature type="transmembrane region" description="Helical" evidence="1">
    <location>
        <begin position="163"/>
        <end position="181"/>
    </location>
</feature>
<comment type="caution">
    <text evidence="3">The sequence shown here is derived from an EMBL/GenBank/DDBJ whole genome shotgun (WGS) entry which is preliminary data.</text>
</comment>
<keyword evidence="1" id="KW-0472">Membrane</keyword>
<feature type="transmembrane region" description="Helical" evidence="1">
    <location>
        <begin position="207"/>
        <end position="226"/>
    </location>
</feature>
<organism evidence="3 4">
    <name type="scientific">Falsiporphyromonas endometrii</name>
    <dbReference type="NCBI Taxonomy" id="1387297"/>
    <lineage>
        <taxon>Bacteria</taxon>
        <taxon>Pseudomonadati</taxon>
        <taxon>Bacteroidota</taxon>
        <taxon>Bacteroidia</taxon>
        <taxon>Bacteroidales</taxon>
        <taxon>Porphyromonadaceae</taxon>
        <taxon>Falsiporphyromonas</taxon>
    </lineage>
</organism>
<keyword evidence="1" id="KW-1133">Transmembrane helix</keyword>
<gene>
    <name evidence="3" type="ORF">ACFO3G_05700</name>
</gene>